<evidence type="ECO:0000313" key="3">
    <source>
        <dbReference type="Proteomes" id="UP000026962"/>
    </source>
</evidence>
<evidence type="ECO:0000313" key="2">
    <source>
        <dbReference type="EnsemblPlants" id="OPUNC04G28550.1"/>
    </source>
</evidence>
<dbReference type="AlphaFoldDB" id="A0A0E0KXD3"/>
<evidence type="ECO:0000256" key="1">
    <source>
        <dbReference type="SAM" id="MobiDB-lite"/>
    </source>
</evidence>
<dbReference type="EnsemblPlants" id="OPUNC04G28550.1">
    <property type="protein sequence ID" value="OPUNC04G28550.1"/>
    <property type="gene ID" value="OPUNC04G28550"/>
</dbReference>
<protein>
    <submittedName>
        <fullName evidence="2">Uncharacterized protein</fullName>
    </submittedName>
</protein>
<dbReference type="Gramene" id="OPUNC04G28550.1">
    <property type="protein sequence ID" value="OPUNC04G28550.1"/>
    <property type="gene ID" value="OPUNC04G28550"/>
</dbReference>
<reference evidence="2" key="1">
    <citation type="submission" date="2015-04" db="UniProtKB">
        <authorList>
            <consortium name="EnsemblPlants"/>
        </authorList>
    </citation>
    <scope>IDENTIFICATION</scope>
</reference>
<dbReference type="HOGENOM" id="CLU_2227557_0_0_1"/>
<keyword evidence="3" id="KW-1185">Reference proteome</keyword>
<proteinExistence type="predicted"/>
<feature type="region of interest" description="Disordered" evidence="1">
    <location>
        <begin position="1"/>
        <end position="30"/>
    </location>
</feature>
<organism evidence="2">
    <name type="scientific">Oryza punctata</name>
    <name type="common">Red rice</name>
    <dbReference type="NCBI Taxonomy" id="4537"/>
    <lineage>
        <taxon>Eukaryota</taxon>
        <taxon>Viridiplantae</taxon>
        <taxon>Streptophyta</taxon>
        <taxon>Embryophyta</taxon>
        <taxon>Tracheophyta</taxon>
        <taxon>Spermatophyta</taxon>
        <taxon>Magnoliopsida</taxon>
        <taxon>Liliopsida</taxon>
        <taxon>Poales</taxon>
        <taxon>Poaceae</taxon>
        <taxon>BOP clade</taxon>
        <taxon>Oryzoideae</taxon>
        <taxon>Oryzeae</taxon>
        <taxon>Oryzinae</taxon>
        <taxon>Oryza</taxon>
    </lineage>
</organism>
<reference evidence="2" key="2">
    <citation type="submission" date="2018-05" db="EMBL/GenBank/DDBJ databases">
        <title>OpunRS2 (Oryza punctata Reference Sequence Version 2).</title>
        <authorList>
            <person name="Zhang J."/>
            <person name="Kudrna D."/>
            <person name="Lee S."/>
            <person name="Talag J."/>
            <person name="Welchert J."/>
            <person name="Wing R.A."/>
        </authorList>
    </citation>
    <scope>NUCLEOTIDE SEQUENCE [LARGE SCALE GENOMIC DNA]</scope>
</reference>
<name>A0A0E0KXD3_ORYPU</name>
<dbReference type="Proteomes" id="UP000026962">
    <property type="component" value="Chromosome 4"/>
</dbReference>
<accession>A0A0E0KXD3</accession>
<sequence length="106" mass="11344">MTRMLSSGIGGEEETEIAAARRRRRRRREETAVDNDGAIVVVVALPPATGLARLTTGAQISTSLVSPLPFASPPRLSHSPTAASRAFLCQCLYLLFWAGFGPSTCK</sequence>